<dbReference type="EMBL" id="SNRW01003708">
    <property type="protein sequence ID" value="KAA6389124.1"/>
    <property type="molecule type" value="Genomic_DNA"/>
</dbReference>
<comment type="caution">
    <text evidence="2">The sequence shown here is derived from an EMBL/GenBank/DDBJ whole genome shotgun (WGS) entry which is preliminary data.</text>
</comment>
<keyword evidence="1" id="KW-0472">Membrane</keyword>
<organism evidence="2 3">
    <name type="scientific">Streblomastix strix</name>
    <dbReference type="NCBI Taxonomy" id="222440"/>
    <lineage>
        <taxon>Eukaryota</taxon>
        <taxon>Metamonada</taxon>
        <taxon>Preaxostyla</taxon>
        <taxon>Oxymonadida</taxon>
        <taxon>Streblomastigidae</taxon>
        <taxon>Streblomastix</taxon>
    </lineage>
</organism>
<evidence type="ECO:0000313" key="3">
    <source>
        <dbReference type="Proteomes" id="UP000324800"/>
    </source>
</evidence>
<reference evidence="2 3" key="1">
    <citation type="submission" date="2019-03" db="EMBL/GenBank/DDBJ databases">
        <title>Single cell metagenomics reveals metabolic interactions within the superorganism composed of flagellate Streblomastix strix and complex community of Bacteroidetes bacteria on its surface.</title>
        <authorList>
            <person name="Treitli S.C."/>
            <person name="Kolisko M."/>
            <person name="Husnik F."/>
            <person name="Keeling P."/>
            <person name="Hampl V."/>
        </authorList>
    </citation>
    <scope>NUCLEOTIDE SEQUENCE [LARGE SCALE GENOMIC DNA]</scope>
    <source>
        <strain evidence="2">ST1C</strain>
    </source>
</reference>
<dbReference type="Proteomes" id="UP000324800">
    <property type="component" value="Unassembled WGS sequence"/>
</dbReference>
<dbReference type="AlphaFoldDB" id="A0A5J4W2B5"/>
<name>A0A5J4W2B5_9EUKA</name>
<proteinExistence type="predicted"/>
<gene>
    <name evidence="2" type="ORF">EZS28_015348</name>
</gene>
<feature type="transmembrane region" description="Helical" evidence="1">
    <location>
        <begin position="105"/>
        <end position="125"/>
    </location>
</feature>
<evidence type="ECO:0000256" key="1">
    <source>
        <dbReference type="SAM" id="Phobius"/>
    </source>
</evidence>
<sequence>MTRTTISIANVTRLLQLYDPTTNMNVIDEQQRPILSFILTKIGFYGQRNNVNAVKQAINAVVTHFERKIPLEIRSEQSISLYKQYLRTVEGTMQERINTDTHEKILAIFSVMFFIFQYSLAGDAIPSLMELIKRKEIYYEDDKVNPYFWTTYLFITMPNTKDKRRNDSSRITEAKRIFSKVNGVEFRDNYQGFDFVNGIDNFINKQQINVHMYTYSDSPPRYELTQNYLVNDSDNTKGAGKNAKQFSILFINDGNNAHIMYVSDVEALTEFRYCNIFHKQTFGIGDPNLQT</sequence>
<accession>A0A5J4W2B5</accession>
<evidence type="ECO:0000313" key="2">
    <source>
        <dbReference type="EMBL" id="KAA6389124.1"/>
    </source>
</evidence>
<keyword evidence="1" id="KW-1133">Transmembrane helix</keyword>
<protein>
    <submittedName>
        <fullName evidence="2">Uncharacterized protein</fullName>
    </submittedName>
</protein>
<keyword evidence="1" id="KW-0812">Transmembrane</keyword>